<evidence type="ECO:0000259" key="2">
    <source>
        <dbReference type="Pfam" id="PF14200"/>
    </source>
</evidence>
<gene>
    <name evidence="3" type="ORF">GCM10009799_29750</name>
</gene>
<dbReference type="Pfam" id="PF14200">
    <property type="entry name" value="RicinB_lectin_2"/>
    <property type="match status" value="1"/>
</dbReference>
<feature type="domain" description="Ricin B lectin" evidence="2">
    <location>
        <begin position="72"/>
        <end position="144"/>
    </location>
</feature>
<sequence length="181" mass="19925">MANRSMLVSVAVACATAVGVTMPASVSASAVGIGEGEYQIAFEKTGARMIPWGASTQRTAIRVWPDDRAGMEWVVSRAGANSGRTTYEIRNLHSRLCLQPMHGATEAGQRIAQAHCDEQRPQRWHIEHVGGPAFQIIPSDNTYLAITPENPTATKSFLELGYRNPINPDYRWDFRPVITPF</sequence>
<comment type="caution">
    <text evidence="3">The sequence shown here is derived from an EMBL/GenBank/DDBJ whole genome shotgun (WGS) entry which is preliminary data.</text>
</comment>
<accession>A0ABN2T6Z5</accession>
<dbReference type="InterPro" id="IPR000772">
    <property type="entry name" value="Ricin_B_lectin"/>
</dbReference>
<protein>
    <recommendedName>
        <fullName evidence="2">Ricin B lectin domain-containing protein</fullName>
    </recommendedName>
</protein>
<keyword evidence="1" id="KW-0732">Signal</keyword>
<evidence type="ECO:0000313" key="3">
    <source>
        <dbReference type="EMBL" id="GAA2000485.1"/>
    </source>
</evidence>
<evidence type="ECO:0000256" key="1">
    <source>
        <dbReference type="SAM" id="SignalP"/>
    </source>
</evidence>
<dbReference type="CDD" id="cd00161">
    <property type="entry name" value="beta-trefoil_Ricin-like"/>
    <property type="match status" value="1"/>
</dbReference>
<name>A0ABN2T6Z5_9ACTN</name>
<reference evidence="3 4" key="1">
    <citation type="journal article" date="2019" name="Int. J. Syst. Evol. Microbiol.">
        <title>The Global Catalogue of Microorganisms (GCM) 10K type strain sequencing project: providing services to taxonomists for standard genome sequencing and annotation.</title>
        <authorList>
            <consortium name="The Broad Institute Genomics Platform"/>
            <consortium name="The Broad Institute Genome Sequencing Center for Infectious Disease"/>
            <person name="Wu L."/>
            <person name="Ma J."/>
        </authorList>
    </citation>
    <scope>NUCLEOTIDE SEQUENCE [LARGE SCALE GENOMIC DNA]</scope>
    <source>
        <strain evidence="3 4">JCM 15313</strain>
    </source>
</reference>
<dbReference type="Gene3D" id="2.80.10.50">
    <property type="match status" value="1"/>
</dbReference>
<proteinExistence type="predicted"/>
<dbReference type="SUPFAM" id="SSF50370">
    <property type="entry name" value="Ricin B-like lectins"/>
    <property type="match status" value="1"/>
</dbReference>
<keyword evidence="4" id="KW-1185">Reference proteome</keyword>
<feature type="chain" id="PRO_5047277919" description="Ricin B lectin domain-containing protein" evidence="1">
    <location>
        <begin position="31"/>
        <end position="181"/>
    </location>
</feature>
<organism evidence="3 4">
    <name type="scientific">Nocardiopsis rhodophaea</name>
    <dbReference type="NCBI Taxonomy" id="280238"/>
    <lineage>
        <taxon>Bacteria</taxon>
        <taxon>Bacillati</taxon>
        <taxon>Actinomycetota</taxon>
        <taxon>Actinomycetes</taxon>
        <taxon>Streptosporangiales</taxon>
        <taxon>Nocardiopsidaceae</taxon>
        <taxon>Nocardiopsis</taxon>
    </lineage>
</organism>
<dbReference type="EMBL" id="BAAAPC010000012">
    <property type="protein sequence ID" value="GAA2000485.1"/>
    <property type="molecule type" value="Genomic_DNA"/>
</dbReference>
<dbReference type="InterPro" id="IPR035992">
    <property type="entry name" value="Ricin_B-like_lectins"/>
</dbReference>
<feature type="signal peptide" evidence="1">
    <location>
        <begin position="1"/>
        <end position="30"/>
    </location>
</feature>
<evidence type="ECO:0000313" key="4">
    <source>
        <dbReference type="Proteomes" id="UP001501585"/>
    </source>
</evidence>
<dbReference type="PROSITE" id="PS50231">
    <property type="entry name" value="RICIN_B_LECTIN"/>
    <property type="match status" value="1"/>
</dbReference>
<dbReference type="RefSeq" id="WP_344162893.1">
    <property type="nucleotide sequence ID" value="NZ_BAAAPC010000012.1"/>
</dbReference>
<dbReference type="Proteomes" id="UP001501585">
    <property type="component" value="Unassembled WGS sequence"/>
</dbReference>